<evidence type="ECO:0000256" key="3">
    <source>
        <dbReference type="ARBA" id="ARBA00022525"/>
    </source>
</evidence>
<organism evidence="8 9">
    <name type="scientific">Artemisia annua</name>
    <name type="common">Sweet wormwood</name>
    <dbReference type="NCBI Taxonomy" id="35608"/>
    <lineage>
        <taxon>Eukaryota</taxon>
        <taxon>Viridiplantae</taxon>
        <taxon>Streptophyta</taxon>
        <taxon>Embryophyta</taxon>
        <taxon>Tracheophyta</taxon>
        <taxon>Spermatophyta</taxon>
        <taxon>Magnoliopsida</taxon>
        <taxon>eudicotyledons</taxon>
        <taxon>Gunneridae</taxon>
        <taxon>Pentapetalae</taxon>
        <taxon>asterids</taxon>
        <taxon>campanulids</taxon>
        <taxon>Asterales</taxon>
        <taxon>Asteraceae</taxon>
        <taxon>Asteroideae</taxon>
        <taxon>Anthemideae</taxon>
        <taxon>Artemisiinae</taxon>
        <taxon>Artemisia</taxon>
    </lineage>
</organism>
<protein>
    <submittedName>
        <fullName evidence="8">Uncharacterized protein</fullName>
    </submittedName>
</protein>
<dbReference type="PANTHER" id="PTHR36349:SF2">
    <property type="entry name" value="PROTEIN CLAVATA 3"/>
    <property type="match status" value="1"/>
</dbReference>
<dbReference type="OrthoDB" id="1862509at2759"/>
<evidence type="ECO:0000256" key="5">
    <source>
        <dbReference type="ARBA" id="ARBA00022782"/>
    </source>
</evidence>
<accession>A0A2U1PBG1</accession>
<dbReference type="AlphaFoldDB" id="A0A2U1PBG1"/>
<feature type="chain" id="PRO_5015607106" evidence="7">
    <location>
        <begin position="25"/>
        <end position="101"/>
    </location>
</feature>
<dbReference type="PANTHER" id="PTHR36349">
    <property type="entry name" value="PROTEIN CLAVATA 3"/>
    <property type="match status" value="1"/>
</dbReference>
<feature type="signal peptide" evidence="7">
    <location>
        <begin position="1"/>
        <end position="24"/>
    </location>
</feature>
<dbReference type="GO" id="GO:0030154">
    <property type="term" value="P:cell differentiation"/>
    <property type="evidence" value="ECO:0007669"/>
    <property type="project" value="UniProtKB-KW"/>
</dbReference>
<reference evidence="8 9" key="1">
    <citation type="journal article" date="2018" name="Mol. Plant">
        <title>The genome of Artemisia annua provides insight into the evolution of Asteraceae family and artemisinin biosynthesis.</title>
        <authorList>
            <person name="Shen Q."/>
            <person name="Zhang L."/>
            <person name="Liao Z."/>
            <person name="Wang S."/>
            <person name="Yan T."/>
            <person name="Shi P."/>
            <person name="Liu M."/>
            <person name="Fu X."/>
            <person name="Pan Q."/>
            <person name="Wang Y."/>
            <person name="Lv Z."/>
            <person name="Lu X."/>
            <person name="Zhang F."/>
            <person name="Jiang W."/>
            <person name="Ma Y."/>
            <person name="Chen M."/>
            <person name="Hao X."/>
            <person name="Li L."/>
            <person name="Tang Y."/>
            <person name="Lv G."/>
            <person name="Zhou Y."/>
            <person name="Sun X."/>
            <person name="Brodelius P.E."/>
            <person name="Rose J.K.C."/>
            <person name="Tang K."/>
        </authorList>
    </citation>
    <scope>NUCLEOTIDE SEQUENCE [LARGE SCALE GENOMIC DNA]</scope>
    <source>
        <strain evidence="9">cv. Huhao1</strain>
        <tissue evidence="8">Leaf</tissue>
    </source>
</reference>
<dbReference type="GO" id="GO:0005576">
    <property type="term" value="C:extracellular region"/>
    <property type="evidence" value="ECO:0007669"/>
    <property type="project" value="UniProtKB-SubCell"/>
</dbReference>
<evidence type="ECO:0000256" key="4">
    <source>
        <dbReference type="ARBA" id="ARBA00022729"/>
    </source>
</evidence>
<evidence type="ECO:0000313" key="8">
    <source>
        <dbReference type="EMBL" id="PWA83094.1"/>
    </source>
</evidence>
<comment type="similarity">
    <text evidence="2">Belongs to the CLV3/ESR signal peptide family.</text>
</comment>
<sequence>MAFAIKSLSLLLCLLLLVLQLSDGFNGAEKTISCVTSLKDINSRKLLVVKGLEAKREAVFKIVEGKSTRKVENDGWELRAAPLGPDPLHHHGADPKKPRTP</sequence>
<evidence type="ECO:0000256" key="2">
    <source>
        <dbReference type="ARBA" id="ARBA00005416"/>
    </source>
</evidence>
<proteinExistence type="inferred from homology"/>
<evidence type="ECO:0000256" key="1">
    <source>
        <dbReference type="ARBA" id="ARBA00004613"/>
    </source>
</evidence>
<evidence type="ECO:0000256" key="6">
    <source>
        <dbReference type="SAM" id="MobiDB-lite"/>
    </source>
</evidence>
<dbReference type="EMBL" id="PKPP01001392">
    <property type="protein sequence ID" value="PWA83094.1"/>
    <property type="molecule type" value="Genomic_DNA"/>
</dbReference>
<feature type="region of interest" description="Disordered" evidence="6">
    <location>
        <begin position="80"/>
        <end position="101"/>
    </location>
</feature>
<keyword evidence="9" id="KW-1185">Reference proteome</keyword>
<feature type="compositionally biased region" description="Basic and acidic residues" evidence="6">
    <location>
        <begin position="87"/>
        <end position="101"/>
    </location>
</feature>
<comment type="caution">
    <text evidence="8">The sequence shown here is derived from an EMBL/GenBank/DDBJ whole genome shotgun (WGS) entry which is preliminary data.</text>
</comment>
<gene>
    <name evidence="8" type="ORF">CTI12_AA173360</name>
</gene>
<name>A0A2U1PBG1_ARTAN</name>
<keyword evidence="4 7" id="KW-0732">Signal</keyword>
<evidence type="ECO:0000313" key="9">
    <source>
        <dbReference type="Proteomes" id="UP000245207"/>
    </source>
</evidence>
<keyword evidence="3" id="KW-0964">Secreted</keyword>
<comment type="subcellular location">
    <subcellularLocation>
        <location evidence="1">Secreted</location>
    </subcellularLocation>
</comment>
<dbReference type="GO" id="GO:0033612">
    <property type="term" value="F:receptor serine/threonine kinase binding"/>
    <property type="evidence" value="ECO:0007669"/>
    <property type="project" value="InterPro"/>
</dbReference>
<dbReference type="Proteomes" id="UP000245207">
    <property type="component" value="Unassembled WGS sequence"/>
</dbReference>
<keyword evidence="5" id="KW-0221">Differentiation</keyword>
<evidence type="ECO:0000256" key="7">
    <source>
        <dbReference type="SAM" id="SignalP"/>
    </source>
</evidence>
<dbReference type="InterPro" id="IPR044962">
    <property type="entry name" value="CLV3/ESR"/>
</dbReference>